<gene>
    <name evidence="1" type="ORF">MUK42_31250</name>
</gene>
<dbReference type="AlphaFoldDB" id="A0A9E7K157"/>
<reference evidence="1" key="1">
    <citation type="submission" date="2022-05" db="EMBL/GenBank/DDBJ databases">
        <title>The Musa troglodytarum L. genome provides insights into the mechanism of non-climacteric behaviour and enrichment of carotenoids.</title>
        <authorList>
            <person name="Wang J."/>
        </authorList>
    </citation>
    <scope>NUCLEOTIDE SEQUENCE</scope>
    <source>
        <tissue evidence="1">Leaf</tissue>
    </source>
</reference>
<proteinExistence type="predicted"/>
<keyword evidence="2" id="KW-1185">Reference proteome</keyword>
<name>A0A9E7K157_9LILI</name>
<dbReference type="Proteomes" id="UP001055439">
    <property type="component" value="Chromosome 4"/>
</dbReference>
<accession>A0A9E7K157</accession>
<evidence type="ECO:0000313" key="2">
    <source>
        <dbReference type="Proteomes" id="UP001055439"/>
    </source>
</evidence>
<protein>
    <submittedName>
        <fullName evidence="1">Uncharacterized protein</fullName>
    </submittedName>
</protein>
<dbReference type="EMBL" id="CP097506">
    <property type="protein sequence ID" value="URD99676.1"/>
    <property type="molecule type" value="Genomic_DNA"/>
</dbReference>
<evidence type="ECO:0000313" key="1">
    <source>
        <dbReference type="EMBL" id="URD99676.1"/>
    </source>
</evidence>
<organism evidence="1 2">
    <name type="scientific">Musa troglodytarum</name>
    <name type="common">fe'i banana</name>
    <dbReference type="NCBI Taxonomy" id="320322"/>
    <lineage>
        <taxon>Eukaryota</taxon>
        <taxon>Viridiplantae</taxon>
        <taxon>Streptophyta</taxon>
        <taxon>Embryophyta</taxon>
        <taxon>Tracheophyta</taxon>
        <taxon>Spermatophyta</taxon>
        <taxon>Magnoliopsida</taxon>
        <taxon>Liliopsida</taxon>
        <taxon>Zingiberales</taxon>
        <taxon>Musaceae</taxon>
        <taxon>Musa</taxon>
    </lineage>
</organism>
<sequence>MTTALPLQVVLTDVLWFAIKLREHDAITERGSWRCSDN</sequence>